<dbReference type="OrthoDB" id="6371887at2759"/>
<dbReference type="Proteomes" id="UP000789390">
    <property type="component" value="Unassembled WGS sequence"/>
</dbReference>
<organism evidence="2 3">
    <name type="scientific">Daphnia galeata</name>
    <dbReference type="NCBI Taxonomy" id="27404"/>
    <lineage>
        <taxon>Eukaryota</taxon>
        <taxon>Metazoa</taxon>
        <taxon>Ecdysozoa</taxon>
        <taxon>Arthropoda</taxon>
        <taxon>Crustacea</taxon>
        <taxon>Branchiopoda</taxon>
        <taxon>Diplostraca</taxon>
        <taxon>Cladocera</taxon>
        <taxon>Anomopoda</taxon>
        <taxon>Daphniidae</taxon>
        <taxon>Daphnia</taxon>
    </lineage>
</organism>
<proteinExistence type="predicted"/>
<evidence type="ECO:0000313" key="3">
    <source>
        <dbReference type="Proteomes" id="UP000789390"/>
    </source>
</evidence>
<protein>
    <submittedName>
        <fullName evidence="2">Uncharacterized protein</fullName>
    </submittedName>
</protein>
<reference evidence="2" key="1">
    <citation type="submission" date="2021-11" db="EMBL/GenBank/DDBJ databases">
        <authorList>
            <person name="Schell T."/>
        </authorList>
    </citation>
    <scope>NUCLEOTIDE SEQUENCE</scope>
    <source>
        <strain evidence="2">M5</strain>
    </source>
</reference>
<gene>
    <name evidence="2" type="ORF">DGAL_LOCUS13722</name>
</gene>
<feature type="region of interest" description="Disordered" evidence="1">
    <location>
        <begin position="212"/>
        <end position="265"/>
    </location>
</feature>
<name>A0A8J2WMD7_9CRUS</name>
<evidence type="ECO:0000313" key="2">
    <source>
        <dbReference type="EMBL" id="CAH0110197.1"/>
    </source>
</evidence>
<evidence type="ECO:0000256" key="1">
    <source>
        <dbReference type="SAM" id="MobiDB-lite"/>
    </source>
</evidence>
<feature type="compositionally biased region" description="Low complexity" evidence="1">
    <location>
        <begin position="221"/>
        <end position="237"/>
    </location>
</feature>
<feature type="region of interest" description="Disordered" evidence="1">
    <location>
        <begin position="302"/>
        <end position="335"/>
    </location>
</feature>
<comment type="caution">
    <text evidence="2">The sequence shown here is derived from an EMBL/GenBank/DDBJ whole genome shotgun (WGS) entry which is preliminary data.</text>
</comment>
<keyword evidence="3" id="KW-1185">Reference proteome</keyword>
<feature type="compositionally biased region" description="Low complexity" evidence="1">
    <location>
        <begin position="302"/>
        <end position="326"/>
    </location>
</feature>
<accession>A0A8J2WMD7</accession>
<sequence length="441" mass="48654">MACAIPTPHTPVHITRTNNKVRVPIPLPPSIRCGHQSCRGKRGSGPWTGEDRKKQLLDHLKLKHPENGVLNPIFFCTKCRLEFNNFITAGRHGRKCSGEANSISSSLDLTLRSVGANSSISSGRRSSVRTVFPTPEIDGSKLILLYPGVPCQCPRCGWVTLTTKCNAMHSMARHLETRHSLRLEKFWRCSKCGFIEDGIKMRVHDLKCRPPASHPPATCISSEPTLSTPTSLSSQSEANTSEHSSPHEATPPTSHQEEDQDAEDAPNESWLFTLPHHDAEDASRVEDVESPIASDASLPASIASIPSEPSSPEQSLPSALTPSTSTEANSKSRLRPDVELQVSGSRLMIDVAISYDHSENLEAAYTRKVLKYEHLGQVHPLVVGSLGSWYPLNEDIRSLLAIDHRSWSAFRRKSRLVAIKGSMEMVRKHLTNTTDEHITQT</sequence>
<dbReference type="EMBL" id="CAKKLH010000301">
    <property type="protein sequence ID" value="CAH0110197.1"/>
    <property type="molecule type" value="Genomic_DNA"/>
</dbReference>
<dbReference type="AlphaFoldDB" id="A0A8J2WMD7"/>